<name>A0A0P0IXL9_9CAUD</name>
<gene>
    <name evidence="1" type="ORF">iA2_35</name>
</gene>
<proteinExistence type="predicted"/>
<keyword evidence="2" id="KW-1185">Reference proteome</keyword>
<dbReference type="EMBL" id="KR905068">
    <property type="protein sequence ID" value="ALJ97977.1"/>
    <property type="molecule type" value="Genomic_DNA"/>
</dbReference>
<evidence type="ECO:0000313" key="2">
    <source>
        <dbReference type="Proteomes" id="UP000203929"/>
    </source>
</evidence>
<reference evidence="1 2" key="1">
    <citation type="journal article" date="2016" name="Appl. Environ. Microbiol.">
        <title>Genomic Diversity of Phages Infecting Probiotic Strains of Lactobacillus paracasei.</title>
        <authorList>
            <person name="Mercanti D.J."/>
            <person name="Rousseau G.M."/>
            <person name="Capra M.L."/>
            <person name="Quiberoni A."/>
            <person name="Tremblay D.M."/>
            <person name="Labrie S.J."/>
            <person name="Moineau S."/>
        </authorList>
    </citation>
    <scope>NUCLEOTIDE SEQUENCE [LARGE SCALE GENOMIC DNA]</scope>
</reference>
<dbReference type="Proteomes" id="UP000203929">
    <property type="component" value="Segment"/>
</dbReference>
<organism evidence="1 2">
    <name type="scientific">Lactobacillus phage iA2</name>
    <dbReference type="NCBI Taxonomy" id="1739609"/>
    <lineage>
        <taxon>Viruses</taxon>
        <taxon>Duplodnaviria</taxon>
        <taxon>Heunggongvirae</taxon>
        <taxon>Uroviricota</taxon>
        <taxon>Caudoviricetes</taxon>
        <taxon>Iaduovirus</taxon>
        <taxon>Iaduovirus iA2</taxon>
    </lineage>
</organism>
<protein>
    <submittedName>
        <fullName evidence="1">Uncharacterized protein</fullName>
    </submittedName>
</protein>
<accession>A0A0P0IXL9</accession>
<dbReference type="RefSeq" id="YP_009201528.1">
    <property type="nucleotide sequence ID" value="NC_028830.1"/>
</dbReference>
<sequence length="70" mass="8150">MSLHQWDNINDLHHAEKSGWGEESKFEELEDYQGNALHPGHTYWLYQGELFDEDEALEFLDSLGATQVIN</sequence>
<dbReference type="GeneID" id="26628310"/>
<dbReference type="KEGG" id="vg:26628310"/>
<evidence type="ECO:0000313" key="1">
    <source>
        <dbReference type="EMBL" id="ALJ97977.1"/>
    </source>
</evidence>